<dbReference type="AlphaFoldDB" id="A0A7W8YP02"/>
<dbReference type="Proteomes" id="UP000537718">
    <property type="component" value="Unassembled WGS sequence"/>
</dbReference>
<dbReference type="EMBL" id="JACHCF010000001">
    <property type="protein sequence ID" value="MBB5619167.1"/>
    <property type="molecule type" value="Genomic_DNA"/>
</dbReference>
<evidence type="ECO:0000313" key="2">
    <source>
        <dbReference type="Proteomes" id="UP000537718"/>
    </source>
</evidence>
<sequence length="91" mass="10093">MKSNIYLKVVLTVIAINLTLLTAKELNLFSTANAADIPAKPGKNGTNYGFIPVNEDGTINVRIKNRETMDVRVMDVYNPSLWSSIPVKVDR</sequence>
<reference evidence="1 2" key="1">
    <citation type="submission" date="2020-08" db="EMBL/GenBank/DDBJ databases">
        <title>Genomic Encyclopedia of Type Strains, Phase IV (KMG-V): Genome sequencing to study the core and pangenomes of soil and plant-associated prokaryotes.</title>
        <authorList>
            <person name="Whitman W."/>
        </authorList>
    </citation>
    <scope>NUCLEOTIDE SEQUENCE [LARGE SCALE GENOMIC DNA]</scope>
    <source>
        <strain evidence="1 2">MP7CTX6</strain>
    </source>
</reference>
<dbReference type="RefSeq" id="WP_183865343.1">
    <property type="nucleotide sequence ID" value="NZ_JACHCF010000001.1"/>
</dbReference>
<accession>A0A7W8YP02</accession>
<name>A0A7W8YP02_9SPHI</name>
<proteinExistence type="predicted"/>
<organism evidence="1 2">
    <name type="scientific">Pedobacter cryoconitis</name>
    <dbReference type="NCBI Taxonomy" id="188932"/>
    <lineage>
        <taxon>Bacteria</taxon>
        <taxon>Pseudomonadati</taxon>
        <taxon>Bacteroidota</taxon>
        <taxon>Sphingobacteriia</taxon>
        <taxon>Sphingobacteriales</taxon>
        <taxon>Sphingobacteriaceae</taxon>
        <taxon>Pedobacter</taxon>
    </lineage>
</organism>
<protein>
    <submittedName>
        <fullName evidence="1">Uncharacterized protein</fullName>
    </submittedName>
</protein>
<gene>
    <name evidence="1" type="ORF">HDE69_000203</name>
</gene>
<comment type="caution">
    <text evidence="1">The sequence shown here is derived from an EMBL/GenBank/DDBJ whole genome shotgun (WGS) entry which is preliminary data.</text>
</comment>
<evidence type="ECO:0000313" key="1">
    <source>
        <dbReference type="EMBL" id="MBB5619167.1"/>
    </source>
</evidence>